<name>X1LEQ9_9ZZZZ</name>
<reference evidence="1" key="1">
    <citation type="journal article" date="2014" name="Front. Microbiol.">
        <title>High frequency of phylogenetically diverse reductive dehalogenase-homologous genes in deep subseafloor sedimentary metagenomes.</title>
        <authorList>
            <person name="Kawai M."/>
            <person name="Futagami T."/>
            <person name="Toyoda A."/>
            <person name="Takaki Y."/>
            <person name="Nishi S."/>
            <person name="Hori S."/>
            <person name="Arai W."/>
            <person name="Tsubouchi T."/>
            <person name="Morono Y."/>
            <person name="Uchiyama I."/>
            <person name="Ito T."/>
            <person name="Fujiyama A."/>
            <person name="Inagaki F."/>
            <person name="Takami H."/>
        </authorList>
    </citation>
    <scope>NUCLEOTIDE SEQUENCE</scope>
    <source>
        <strain evidence="1">Expedition CK06-06</strain>
    </source>
</reference>
<feature type="non-terminal residue" evidence="1">
    <location>
        <position position="1"/>
    </location>
</feature>
<organism evidence="1">
    <name type="scientific">marine sediment metagenome</name>
    <dbReference type="NCBI Taxonomy" id="412755"/>
    <lineage>
        <taxon>unclassified sequences</taxon>
        <taxon>metagenomes</taxon>
        <taxon>ecological metagenomes</taxon>
    </lineage>
</organism>
<protein>
    <recommendedName>
        <fullName evidence="2">Penicillin-binding protein transpeptidase domain-containing protein</fullName>
    </recommendedName>
</protein>
<gene>
    <name evidence="1" type="ORF">S06H3_06405</name>
</gene>
<dbReference type="EMBL" id="BARV01002487">
    <property type="protein sequence ID" value="GAH92613.1"/>
    <property type="molecule type" value="Genomic_DNA"/>
</dbReference>
<sequence>IFIENGGEGGETAAPIARAMLEKYFNTQK</sequence>
<dbReference type="AlphaFoldDB" id="X1LEQ9"/>
<accession>X1LEQ9</accession>
<proteinExistence type="predicted"/>
<evidence type="ECO:0000313" key="1">
    <source>
        <dbReference type="EMBL" id="GAH92613.1"/>
    </source>
</evidence>
<comment type="caution">
    <text evidence="1">The sequence shown here is derived from an EMBL/GenBank/DDBJ whole genome shotgun (WGS) entry which is preliminary data.</text>
</comment>
<evidence type="ECO:0008006" key="2">
    <source>
        <dbReference type="Google" id="ProtNLM"/>
    </source>
</evidence>